<organism evidence="2 3">
    <name type="scientific">Labeo rohita</name>
    <name type="common">Indian major carp</name>
    <name type="synonym">Cyprinus rohita</name>
    <dbReference type="NCBI Taxonomy" id="84645"/>
    <lineage>
        <taxon>Eukaryota</taxon>
        <taxon>Metazoa</taxon>
        <taxon>Chordata</taxon>
        <taxon>Craniata</taxon>
        <taxon>Vertebrata</taxon>
        <taxon>Euteleostomi</taxon>
        <taxon>Actinopterygii</taxon>
        <taxon>Neopterygii</taxon>
        <taxon>Teleostei</taxon>
        <taxon>Ostariophysi</taxon>
        <taxon>Cypriniformes</taxon>
        <taxon>Cyprinidae</taxon>
        <taxon>Labeoninae</taxon>
        <taxon>Labeonini</taxon>
        <taxon>Labeo</taxon>
    </lineage>
</organism>
<dbReference type="InterPro" id="IPR008593">
    <property type="entry name" value="Dam_MeTrfase"/>
</dbReference>
<comment type="caution">
    <text evidence="2">The sequence shown here is derived from an EMBL/GenBank/DDBJ whole genome shotgun (WGS) entry which is preliminary data.</text>
</comment>
<dbReference type="EMBL" id="JACTAM010000024">
    <property type="protein sequence ID" value="KAI2649342.1"/>
    <property type="molecule type" value="Genomic_DNA"/>
</dbReference>
<sequence length="94" mass="10558">MLSRSKVPSEDWMLHLQMVQRIWEIFGKAGVDLFASEDNSYCPVYYSKDRDALSHDWPNLLLYAFPPFTGPPLSSEQDNMTPPAQPVGSTPVAA</sequence>
<evidence type="ECO:0000313" key="3">
    <source>
        <dbReference type="Proteomes" id="UP000830375"/>
    </source>
</evidence>
<feature type="compositionally biased region" description="Polar residues" evidence="1">
    <location>
        <begin position="73"/>
        <end position="82"/>
    </location>
</feature>
<keyword evidence="3" id="KW-1185">Reference proteome</keyword>
<evidence type="ECO:0000313" key="2">
    <source>
        <dbReference type="EMBL" id="KAI2649342.1"/>
    </source>
</evidence>
<dbReference type="Proteomes" id="UP000830375">
    <property type="component" value="Unassembled WGS sequence"/>
</dbReference>
<protein>
    <submittedName>
        <fullName evidence="2">Uncharacterized protein</fullName>
    </submittedName>
</protein>
<dbReference type="Pfam" id="PF05869">
    <property type="entry name" value="Dam"/>
    <property type="match status" value="1"/>
</dbReference>
<accession>A0ABQ8LF65</accession>
<gene>
    <name evidence="2" type="ORF">H4Q32_020596</name>
</gene>
<reference evidence="2 3" key="1">
    <citation type="submission" date="2022-01" db="EMBL/GenBank/DDBJ databases">
        <title>A high-quality chromosome-level genome assembly of rohu carp, Labeo rohita.</title>
        <authorList>
            <person name="Arick M.A. II"/>
            <person name="Hsu C.-Y."/>
            <person name="Magbanua Z."/>
            <person name="Pechanova O."/>
            <person name="Grover C."/>
            <person name="Miller E."/>
            <person name="Thrash A."/>
            <person name="Ezzel L."/>
            <person name="Alam S."/>
            <person name="Benzie J."/>
            <person name="Hamilton M."/>
            <person name="Karsi A."/>
            <person name="Lawrence M.L."/>
            <person name="Peterson D.G."/>
        </authorList>
    </citation>
    <scope>NUCLEOTIDE SEQUENCE [LARGE SCALE GENOMIC DNA]</scope>
    <source>
        <strain evidence="3">BAU-BD-2019</strain>
        <tissue evidence="2">Blood</tissue>
    </source>
</reference>
<feature type="region of interest" description="Disordered" evidence="1">
    <location>
        <begin position="73"/>
        <end position="94"/>
    </location>
</feature>
<name>A0ABQ8LF65_LABRO</name>
<proteinExistence type="predicted"/>
<evidence type="ECO:0000256" key="1">
    <source>
        <dbReference type="SAM" id="MobiDB-lite"/>
    </source>
</evidence>